<dbReference type="CDD" id="cd14688">
    <property type="entry name" value="bZIP_YAP"/>
    <property type="match status" value="1"/>
</dbReference>
<gene>
    <name evidence="3" type="ORF">AOQ84DRAFT_406547</name>
</gene>
<keyword evidence="1" id="KW-0175">Coiled coil</keyword>
<evidence type="ECO:0000256" key="1">
    <source>
        <dbReference type="SAM" id="Coils"/>
    </source>
</evidence>
<feature type="region of interest" description="Disordered" evidence="2">
    <location>
        <begin position="1"/>
        <end position="54"/>
    </location>
</feature>
<feature type="compositionally biased region" description="Low complexity" evidence="2">
    <location>
        <begin position="117"/>
        <end position="127"/>
    </location>
</feature>
<evidence type="ECO:0000256" key="2">
    <source>
        <dbReference type="SAM" id="MobiDB-lite"/>
    </source>
</evidence>
<feature type="compositionally biased region" description="Basic and acidic residues" evidence="2">
    <location>
        <begin position="35"/>
        <end position="54"/>
    </location>
</feature>
<evidence type="ECO:0008006" key="5">
    <source>
        <dbReference type="Google" id="ProtNLM"/>
    </source>
</evidence>
<dbReference type="InterPro" id="IPR046347">
    <property type="entry name" value="bZIP_sf"/>
</dbReference>
<keyword evidence="4" id="KW-1185">Reference proteome</keyword>
<feature type="coiled-coil region" evidence="1">
    <location>
        <begin position="54"/>
        <end position="107"/>
    </location>
</feature>
<dbReference type="PANTHER" id="PTHR37012:SF7">
    <property type="entry name" value="B-ZIP TRANSCRIPTION FACTOR (EUROFUNG)-RELATED"/>
    <property type="match status" value="1"/>
</dbReference>
<accession>A0A8E2JT65</accession>
<feature type="region of interest" description="Disordered" evidence="2">
    <location>
        <begin position="117"/>
        <end position="147"/>
    </location>
</feature>
<protein>
    <recommendedName>
        <fullName evidence="5">BZIP transcription factor</fullName>
    </recommendedName>
</protein>
<dbReference type="Pfam" id="PF11905">
    <property type="entry name" value="DUF3425"/>
    <property type="match status" value="1"/>
</dbReference>
<dbReference type="AlphaFoldDB" id="A0A8E2JT65"/>
<dbReference type="OrthoDB" id="5086080at2759"/>
<proteinExistence type="predicted"/>
<dbReference type="Gene3D" id="1.20.5.170">
    <property type="match status" value="1"/>
</dbReference>
<sequence length="446" mass="51074">MVNQTTRRASDAGPSNKASIAPVIKRKRRASCLGEQERRERKRAIDREAQRSLREKTKTHIAELEKTIQILRDQDRNGATASLLGEIEQLRQENERLRDVIDSVKSVVGNEIVSRAVSSGSPASGSVLANVKPRSNGRNNQLEEPEQMDQGTFDPIPFSSNAVASHSGDLDGLQAMDSLVHDASLGINFNLDAVGESEVFGPSWRCPSPFVLHIGNPTRPGTPSTSNALCPIWKKSNQLFGRVFSFRPGSATLNSEDLEAGLLFRGVKEGWSTFSEWMQSPALRILKEVDEFLFCHLGRLERLAATYKSFKLLKYYLNATKEELEKVPEWLRPRPSQARTKHPIALDFFAWPTLRERLVQNHTEIFQTEDMSRCYSQYLKFDWPFSFEDTFFFDETTQCYYPSPLFERYHRDLRFWGVTEKFYESFPEMMVDIEGDRARFQESEVH</sequence>
<evidence type="ECO:0000313" key="3">
    <source>
        <dbReference type="EMBL" id="OCL08568.1"/>
    </source>
</evidence>
<dbReference type="PANTHER" id="PTHR37012">
    <property type="entry name" value="B-ZIP TRANSCRIPTION FACTOR (EUROFUNG)-RELATED"/>
    <property type="match status" value="1"/>
</dbReference>
<reference evidence="3 4" key="1">
    <citation type="journal article" date="2016" name="Nat. Commun.">
        <title>Ectomycorrhizal ecology is imprinted in the genome of the dominant symbiotic fungus Cenococcum geophilum.</title>
        <authorList>
            <consortium name="DOE Joint Genome Institute"/>
            <person name="Peter M."/>
            <person name="Kohler A."/>
            <person name="Ohm R.A."/>
            <person name="Kuo A."/>
            <person name="Krutzmann J."/>
            <person name="Morin E."/>
            <person name="Arend M."/>
            <person name="Barry K.W."/>
            <person name="Binder M."/>
            <person name="Choi C."/>
            <person name="Clum A."/>
            <person name="Copeland A."/>
            <person name="Grisel N."/>
            <person name="Haridas S."/>
            <person name="Kipfer T."/>
            <person name="LaButti K."/>
            <person name="Lindquist E."/>
            <person name="Lipzen A."/>
            <person name="Maire R."/>
            <person name="Meier B."/>
            <person name="Mihaltcheva S."/>
            <person name="Molinier V."/>
            <person name="Murat C."/>
            <person name="Poggeler S."/>
            <person name="Quandt C.A."/>
            <person name="Sperisen C."/>
            <person name="Tritt A."/>
            <person name="Tisserant E."/>
            <person name="Crous P.W."/>
            <person name="Henrissat B."/>
            <person name="Nehls U."/>
            <person name="Egli S."/>
            <person name="Spatafora J.W."/>
            <person name="Grigoriev I.V."/>
            <person name="Martin F.M."/>
        </authorList>
    </citation>
    <scope>NUCLEOTIDE SEQUENCE [LARGE SCALE GENOMIC DNA]</scope>
    <source>
        <strain evidence="3 4">CBS 207.34</strain>
    </source>
</reference>
<dbReference type="SUPFAM" id="SSF57959">
    <property type="entry name" value="Leucine zipper domain"/>
    <property type="match status" value="1"/>
</dbReference>
<dbReference type="Proteomes" id="UP000250140">
    <property type="component" value="Unassembled WGS sequence"/>
</dbReference>
<dbReference type="GO" id="GO:0003700">
    <property type="term" value="F:DNA-binding transcription factor activity"/>
    <property type="evidence" value="ECO:0007669"/>
    <property type="project" value="InterPro"/>
</dbReference>
<evidence type="ECO:0000313" key="4">
    <source>
        <dbReference type="Proteomes" id="UP000250140"/>
    </source>
</evidence>
<organism evidence="3 4">
    <name type="scientific">Glonium stellatum</name>
    <dbReference type="NCBI Taxonomy" id="574774"/>
    <lineage>
        <taxon>Eukaryota</taxon>
        <taxon>Fungi</taxon>
        <taxon>Dikarya</taxon>
        <taxon>Ascomycota</taxon>
        <taxon>Pezizomycotina</taxon>
        <taxon>Dothideomycetes</taxon>
        <taxon>Pleosporomycetidae</taxon>
        <taxon>Gloniales</taxon>
        <taxon>Gloniaceae</taxon>
        <taxon>Glonium</taxon>
    </lineage>
</organism>
<name>A0A8E2JT65_9PEZI</name>
<dbReference type="InterPro" id="IPR021833">
    <property type="entry name" value="DUF3425"/>
</dbReference>
<dbReference type="EMBL" id="KV749636">
    <property type="protein sequence ID" value="OCL08568.1"/>
    <property type="molecule type" value="Genomic_DNA"/>
</dbReference>